<evidence type="ECO:0000313" key="9">
    <source>
        <dbReference type="Proteomes" id="UP000019275"/>
    </source>
</evidence>
<dbReference type="EMBL" id="ARZX01000002">
    <property type="protein sequence ID" value="EWH14707.1"/>
    <property type="molecule type" value="Genomic_DNA"/>
</dbReference>
<dbReference type="InterPro" id="IPR002104">
    <property type="entry name" value="Integrase_catalytic"/>
</dbReference>
<organism evidence="8 9">
    <name type="scientific">Cellulophaga geojensis KL-A</name>
    <dbReference type="NCBI Taxonomy" id="1328323"/>
    <lineage>
        <taxon>Bacteria</taxon>
        <taxon>Pseudomonadati</taxon>
        <taxon>Bacteroidota</taxon>
        <taxon>Flavobacteriia</taxon>
        <taxon>Flavobacteriales</taxon>
        <taxon>Flavobacteriaceae</taxon>
        <taxon>Cellulophaga</taxon>
    </lineage>
</organism>
<evidence type="ECO:0000256" key="6">
    <source>
        <dbReference type="SAM" id="MobiDB-lite"/>
    </source>
</evidence>
<dbReference type="Pfam" id="PF00589">
    <property type="entry name" value="Phage_integrase"/>
    <property type="match status" value="1"/>
</dbReference>
<dbReference type="PANTHER" id="PTHR30349">
    <property type="entry name" value="PHAGE INTEGRASE-RELATED"/>
    <property type="match status" value="1"/>
</dbReference>
<proteinExistence type="inferred from homology"/>
<keyword evidence="9" id="KW-1185">Reference proteome</keyword>
<dbReference type="InterPro" id="IPR050090">
    <property type="entry name" value="Tyrosine_recombinase_XerCD"/>
</dbReference>
<comment type="caution">
    <text evidence="8">The sequence shown here is derived from an EMBL/GenBank/DDBJ whole genome shotgun (WGS) entry which is preliminary data.</text>
</comment>
<keyword evidence="2" id="KW-1029">Fimbrium biogenesis</keyword>
<comment type="similarity">
    <text evidence="1">Belongs to the 'phage' integrase family.</text>
</comment>
<dbReference type="PANTHER" id="PTHR30349:SF62">
    <property type="entry name" value="TYPE 1 FIMBRIAE REGULATORY PROTEIN FIMB-RELATED"/>
    <property type="match status" value="1"/>
</dbReference>
<feature type="region of interest" description="Disordered" evidence="6">
    <location>
        <begin position="1"/>
        <end position="21"/>
    </location>
</feature>
<gene>
    <name evidence="8" type="ORF">KLA_02727</name>
</gene>
<feature type="domain" description="Tyr recombinase" evidence="7">
    <location>
        <begin position="20"/>
        <end position="196"/>
    </location>
</feature>
<name>A0ABP3BD96_9FLAO</name>
<evidence type="ECO:0000256" key="4">
    <source>
        <dbReference type="ARBA" id="ARBA00023163"/>
    </source>
</evidence>
<dbReference type="InterPro" id="IPR011010">
    <property type="entry name" value="DNA_brk_join_enz"/>
</dbReference>
<evidence type="ECO:0000256" key="5">
    <source>
        <dbReference type="ARBA" id="ARBA00023172"/>
    </source>
</evidence>
<reference evidence="8 9" key="1">
    <citation type="journal article" date="2014" name="Genome Announc.">
        <title>Draft Genome Sequence of the Carrageenan-Degrading Bacterium Cellulophaga sp. Strain KL-A, Isolated from Decaying Marine Algae.</title>
        <authorList>
            <person name="Shan D."/>
            <person name="Ying J."/>
            <person name="Li X."/>
            <person name="Gao Z."/>
            <person name="Wei G."/>
            <person name="Shao Z."/>
        </authorList>
    </citation>
    <scope>NUCLEOTIDE SEQUENCE [LARGE SCALE GENOMIC DNA]</scope>
    <source>
        <strain evidence="8 9">KL-A</strain>
    </source>
</reference>
<dbReference type="Gene3D" id="1.10.443.10">
    <property type="entry name" value="Intergrase catalytic core"/>
    <property type="match status" value="1"/>
</dbReference>
<accession>A0ABP3BD96</accession>
<evidence type="ECO:0000259" key="7">
    <source>
        <dbReference type="PROSITE" id="PS51898"/>
    </source>
</evidence>
<feature type="compositionally biased region" description="Basic residues" evidence="6">
    <location>
        <begin position="1"/>
        <end position="11"/>
    </location>
</feature>
<dbReference type="InterPro" id="IPR013762">
    <property type="entry name" value="Integrase-like_cat_sf"/>
</dbReference>
<protein>
    <submittedName>
        <fullName evidence="8">Integrase</fullName>
    </submittedName>
</protein>
<evidence type="ECO:0000256" key="3">
    <source>
        <dbReference type="ARBA" id="ARBA00023015"/>
    </source>
</evidence>
<evidence type="ECO:0000313" key="8">
    <source>
        <dbReference type="EMBL" id="EWH14707.1"/>
    </source>
</evidence>
<evidence type="ECO:0000256" key="2">
    <source>
        <dbReference type="ARBA" id="ARBA00022558"/>
    </source>
</evidence>
<keyword evidence="5" id="KW-0233">DNA recombination</keyword>
<dbReference type="PROSITE" id="PS51898">
    <property type="entry name" value="TYR_RECOMBINASE"/>
    <property type="match status" value="1"/>
</dbReference>
<evidence type="ECO:0000256" key="1">
    <source>
        <dbReference type="ARBA" id="ARBA00008857"/>
    </source>
</evidence>
<sequence length="196" mass="23111">MVKGRNVKSNKKVTTDDHERSKNFLSNTEVKDLLEASKQSRYPIRNYLLLLMMYRHGLRVSEVINLKLTDVNLKESRLWVERLKNSLSVEHPIVGDELRAIKRYLRSRKDNLPWLFINERNLPLTRQAVNYIVKAAADKTDIKNVHPHTLRHSCGFYLANKGYDLRLIQDYLGHRDPKHTVNYTRVVSSRFEKLWG</sequence>
<dbReference type="RefSeq" id="WP_051456023.1">
    <property type="nucleotide sequence ID" value="NZ_ARZX01000002.1"/>
</dbReference>
<keyword evidence="4" id="KW-0804">Transcription</keyword>
<dbReference type="SUPFAM" id="SSF56349">
    <property type="entry name" value="DNA breaking-rejoining enzymes"/>
    <property type="match status" value="1"/>
</dbReference>
<keyword evidence="3" id="KW-0805">Transcription regulation</keyword>
<dbReference type="Proteomes" id="UP000019275">
    <property type="component" value="Unassembled WGS sequence"/>
</dbReference>